<dbReference type="AlphaFoldDB" id="A0A3N5AY36"/>
<reference evidence="2 3" key="1">
    <citation type="submission" date="2018-11" db="EMBL/GenBank/DDBJ databases">
        <title>Genomic Encyclopedia of Type Strains, Phase IV (KMG-IV): sequencing the most valuable type-strain genomes for metagenomic binning, comparative biology and taxonomic classification.</title>
        <authorList>
            <person name="Goeker M."/>
        </authorList>
    </citation>
    <scope>NUCLEOTIDE SEQUENCE [LARGE SCALE GENOMIC DNA]</scope>
    <source>
        <strain evidence="2 3">DSM 102936</strain>
    </source>
</reference>
<sequence>MTKRFFWKKRGYEEPELEEFLHRPPGSPQPREKSSQKCQLQSRHRHGTSKDIKLGMVYKTGLRDLKEPRHGD</sequence>
<accession>A0A3N5AY36</accession>
<evidence type="ECO:0000313" key="2">
    <source>
        <dbReference type="EMBL" id="RPF49909.1"/>
    </source>
</evidence>
<organism evidence="2 3">
    <name type="scientific">Thermodesulfitimonas autotrophica</name>
    <dbReference type="NCBI Taxonomy" id="1894989"/>
    <lineage>
        <taxon>Bacteria</taxon>
        <taxon>Bacillati</taxon>
        <taxon>Bacillota</taxon>
        <taxon>Clostridia</taxon>
        <taxon>Thermoanaerobacterales</taxon>
        <taxon>Thermoanaerobacteraceae</taxon>
        <taxon>Thermodesulfitimonas</taxon>
    </lineage>
</organism>
<comment type="caution">
    <text evidence="2">The sequence shown here is derived from an EMBL/GenBank/DDBJ whole genome shotgun (WGS) entry which is preliminary data.</text>
</comment>
<dbReference type="RefSeq" id="WP_211328058.1">
    <property type="nucleotide sequence ID" value="NZ_RKRE01000001.1"/>
</dbReference>
<dbReference type="Proteomes" id="UP000282654">
    <property type="component" value="Unassembled WGS sequence"/>
</dbReference>
<feature type="region of interest" description="Disordered" evidence="1">
    <location>
        <begin position="18"/>
        <end position="51"/>
    </location>
</feature>
<evidence type="ECO:0000256" key="1">
    <source>
        <dbReference type="SAM" id="MobiDB-lite"/>
    </source>
</evidence>
<evidence type="ECO:0000313" key="3">
    <source>
        <dbReference type="Proteomes" id="UP000282654"/>
    </source>
</evidence>
<dbReference type="EMBL" id="RKRE01000001">
    <property type="protein sequence ID" value="RPF49909.1"/>
    <property type="molecule type" value="Genomic_DNA"/>
</dbReference>
<proteinExistence type="predicted"/>
<name>A0A3N5AY36_9THEO</name>
<gene>
    <name evidence="2" type="ORF">EDD75_0735</name>
</gene>
<keyword evidence="3" id="KW-1185">Reference proteome</keyword>
<protein>
    <submittedName>
        <fullName evidence="2">Uncharacterized protein</fullName>
    </submittedName>
</protein>